<evidence type="ECO:0000313" key="3">
    <source>
        <dbReference type="Proteomes" id="UP001518925"/>
    </source>
</evidence>
<accession>A0ABS2DDE3</accession>
<gene>
    <name evidence="2" type="ORF">JR050_02125</name>
</gene>
<dbReference type="Pfam" id="PF10057">
    <property type="entry name" value="MpsC"/>
    <property type="match status" value="1"/>
</dbReference>
<evidence type="ECO:0000313" key="2">
    <source>
        <dbReference type="EMBL" id="MBM6616478.1"/>
    </source>
</evidence>
<sequence length="231" mass="26754">MLGTQEDLVSLSSSFSKMLKRGFGKGPETCYTVLRGNRLFVYVRSFMTPAEEVLVKNNEIVLVARFRSAVIDSLSELLLEEASKGLSMNFDSLSNDWNYHTNSGIMVMELKDSLDYEDSTNNRLKENVLQLFQSVGSQMHKMPHDLKIVKFTHNICAIEVSSVMFPLAFLLYDNGNIDLLISHSLYIKNEYMKQKQLFEEAFNRSIEELFITWDFNHNKSYFIFGFERIYA</sequence>
<reference evidence="2 3" key="1">
    <citation type="submission" date="2021-02" db="EMBL/GenBank/DDBJ databases">
        <title>Bacillus sp. RD4P76, an endophyte from a halophyte.</title>
        <authorList>
            <person name="Sun J.-Q."/>
        </authorList>
    </citation>
    <scope>NUCLEOTIDE SEQUENCE [LARGE SCALE GENOMIC DNA]</scope>
    <source>
        <strain evidence="2 3">RD4P76</strain>
    </source>
</reference>
<dbReference type="Proteomes" id="UP001518925">
    <property type="component" value="Unassembled WGS sequence"/>
</dbReference>
<evidence type="ECO:0000259" key="1">
    <source>
        <dbReference type="Pfam" id="PF10057"/>
    </source>
</evidence>
<organism evidence="2 3">
    <name type="scientific">Bacillus suaedaesalsae</name>
    <dbReference type="NCBI Taxonomy" id="2810349"/>
    <lineage>
        <taxon>Bacteria</taxon>
        <taxon>Bacillati</taxon>
        <taxon>Bacillota</taxon>
        <taxon>Bacilli</taxon>
        <taxon>Bacillales</taxon>
        <taxon>Bacillaceae</taxon>
        <taxon>Bacillus</taxon>
    </lineage>
</organism>
<comment type="caution">
    <text evidence="2">The sequence shown here is derived from an EMBL/GenBank/DDBJ whole genome shotgun (WGS) entry which is preliminary data.</text>
</comment>
<dbReference type="RefSeq" id="WP_204201868.1">
    <property type="nucleotide sequence ID" value="NZ_JAFELM010000013.1"/>
</dbReference>
<dbReference type="EMBL" id="JAFELM010000013">
    <property type="protein sequence ID" value="MBM6616478.1"/>
    <property type="molecule type" value="Genomic_DNA"/>
</dbReference>
<dbReference type="InterPro" id="IPR018745">
    <property type="entry name" value="MpsC"/>
</dbReference>
<keyword evidence="3" id="KW-1185">Reference proteome</keyword>
<protein>
    <submittedName>
        <fullName evidence="2">DUF2294 family protein</fullName>
    </submittedName>
</protein>
<feature type="domain" description="Na+-translocating membrane potential-generating system MpsC" evidence="1">
    <location>
        <begin position="11"/>
        <end position="111"/>
    </location>
</feature>
<name>A0ABS2DDE3_9BACI</name>
<proteinExistence type="predicted"/>